<name>A0A540M5M6_MALBA</name>
<dbReference type="AlphaFoldDB" id="A0A540M5M6"/>
<evidence type="ECO:0000313" key="2">
    <source>
        <dbReference type="Proteomes" id="UP000315295"/>
    </source>
</evidence>
<gene>
    <name evidence="1" type="ORF">C1H46_020341</name>
</gene>
<dbReference type="STRING" id="106549.A0A540M5M6"/>
<dbReference type="SUPFAM" id="SSF53590">
    <property type="entry name" value="Nucleoside hydrolase"/>
    <property type="match status" value="1"/>
</dbReference>
<dbReference type="PANTHER" id="PTHR46692">
    <property type="entry name" value="INOSINE-URIDINE PREFERRING NUCLEOSIDE HYDROLASE FAMILY PROTEIN"/>
    <property type="match status" value="1"/>
</dbReference>
<sequence>MRRAARNFNEVMVMFLAAFAILLLKVLYCGVPVTLVPLDATRTIPQYETSFKAFEQKQEKYEAQHSFQSSKMEFSMWDPFMVGVALSQMRSLEKDHRENEFAKLEYMNLAVITSKKPYGISDGSNPLIIGGRLIPNFGLQKNGVMGIEYPFCLFIEGKGKFHETTGAEAVSVFIATEAKHDHDSNSTRAKDFTTVSWMMYVEGHVRHDNEKGNLFTVPSNEYEEFNMFLNPLAAKAVFDSKLNITLIPDTFLGEILGAVILGSKQSQLNQIYEFKPLKVVTKEKFFSVLETGRSIPSVIIQLVDIYFSSFQSFVCYT</sequence>
<organism evidence="1 2">
    <name type="scientific">Malus baccata</name>
    <name type="common">Siberian crab apple</name>
    <name type="synonym">Pyrus baccata</name>
    <dbReference type="NCBI Taxonomy" id="106549"/>
    <lineage>
        <taxon>Eukaryota</taxon>
        <taxon>Viridiplantae</taxon>
        <taxon>Streptophyta</taxon>
        <taxon>Embryophyta</taxon>
        <taxon>Tracheophyta</taxon>
        <taxon>Spermatophyta</taxon>
        <taxon>Magnoliopsida</taxon>
        <taxon>eudicotyledons</taxon>
        <taxon>Gunneridae</taxon>
        <taxon>Pentapetalae</taxon>
        <taxon>rosids</taxon>
        <taxon>fabids</taxon>
        <taxon>Rosales</taxon>
        <taxon>Rosaceae</taxon>
        <taxon>Amygdaloideae</taxon>
        <taxon>Maleae</taxon>
        <taxon>Malus</taxon>
    </lineage>
</organism>
<comment type="caution">
    <text evidence="1">The sequence shown here is derived from an EMBL/GenBank/DDBJ whole genome shotgun (WGS) entry which is preliminary data.</text>
</comment>
<evidence type="ECO:0000313" key="1">
    <source>
        <dbReference type="EMBL" id="TQD94008.1"/>
    </source>
</evidence>
<proteinExistence type="predicted"/>
<dbReference type="Proteomes" id="UP000315295">
    <property type="component" value="Unassembled WGS sequence"/>
</dbReference>
<dbReference type="Gene3D" id="3.90.245.10">
    <property type="entry name" value="Ribonucleoside hydrolase-like"/>
    <property type="match status" value="2"/>
</dbReference>
<dbReference type="EMBL" id="VIEB01000351">
    <property type="protein sequence ID" value="TQD94008.1"/>
    <property type="molecule type" value="Genomic_DNA"/>
</dbReference>
<accession>A0A540M5M6</accession>
<dbReference type="GO" id="GO:0016799">
    <property type="term" value="F:hydrolase activity, hydrolyzing N-glycosyl compounds"/>
    <property type="evidence" value="ECO:0007669"/>
    <property type="project" value="InterPro"/>
</dbReference>
<protein>
    <submittedName>
        <fullName evidence="1">Uncharacterized protein</fullName>
    </submittedName>
</protein>
<dbReference type="InterPro" id="IPR036452">
    <property type="entry name" value="Ribo_hydro-like"/>
</dbReference>
<keyword evidence="2" id="KW-1185">Reference proteome</keyword>
<reference evidence="1 2" key="1">
    <citation type="journal article" date="2019" name="G3 (Bethesda)">
        <title>Sequencing of a Wild Apple (Malus baccata) Genome Unravels the Differences Between Cultivated and Wild Apple Species Regarding Disease Resistance and Cold Tolerance.</title>
        <authorList>
            <person name="Chen X."/>
        </authorList>
    </citation>
    <scope>NUCLEOTIDE SEQUENCE [LARGE SCALE GENOMIC DNA]</scope>
    <source>
        <strain evidence="2">cv. Shandingzi</strain>
        <tissue evidence="1">Leaves</tissue>
    </source>
</reference>
<dbReference type="PANTHER" id="PTHR46692:SF2">
    <property type="entry name" value="INOSINE_URIDINE-PREFERRING NUCLEOSIDE HYDROLASE DOMAIN-CONTAINING PROTEIN"/>
    <property type="match status" value="1"/>
</dbReference>